<protein>
    <submittedName>
        <fullName evidence="6">Ectoine/hydroxyectoine ABC transporter substrate-binding protein EhuB</fullName>
    </submittedName>
</protein>
<dbReference type="GO" id="GO:0033294">
    <property type="term" value="F:ectoine binding"/>
    <property type="evidence" value="ECO:0007669"/>
    <property type="project" value="InterPro"/>
</dbReference>
<proteinExistence type="predicted"/>
<dbReference type="SUPFAM" id="SSF53850">
    <property type="entry name" value="Periplasmic binding protein-like II"/>
    <property type="match status" value="1"/>
</dbReference>
<feature type="domain" description="Solute-binding protein family 3/N-terminal" evidence="5">
    <location>
        <begin position="46"/>
        <end position="280"/>
    </location>
</feature>
<dbReference type="PROSITE" id="PS51257">
    <property type="entry name" value="PROKAR_LIPOPROTEIN"/>
    <property type="match status" value="1"/>
</dbReference>
<dbReference type="SMART" id="SM00062">
    <property type="entry name" value="PBPb"/>
    <property type="match status" value="1"/>
</dbReference>
<dbReference type="Gene3D" id="3.40.190.10">
    <property type="entry name" value="Periplasmic binding protein-like II"/>
    <property type="match status" value="2"/>
</dbReference>
<sequence length="294" mass="31720">MKKWIMSILVGVMLVVLAGCGTSKSTSAGGSVSGETTLEKMKKQGYATVGFANEIPYAYATSDGKLTGESVEVARAVLKRLGIKEVNGVLTEFGSLIPGLKAKRFDIITAGMYITPERAKEVAYGNPDYMIGQAIAVKKGNPYNLHSYEDIAKNKKVKVGVIGGSVESGYLTAVGVSNEQISIFPDNSSLISALQSKRVDTVTVSGPSIRKMLESANDPNLESVNDFVQPVIDGKSFRAYGAIVFRQGDDEFRKAYNKELQALKDSGELLKILKKFGMSEDELPKDVTVEDVLK</sequence>
<dbReference type="EMBL" id="PGVE01000072">
    <property type="protein sequence ID" value="PLS02375.1"/>
    <property type="molecule type" value="Genomic_DNA"/>
</dbReference>
<dbReference type="Pfam" id="PF00497">
    <property type="entry name" value="SBP_bac_3"/>
    <property type="match status" value="1"/>
</dbReference>
<name>A0A2N5HA42_9BACI</name>
<dbReference type="AlphaFoldDB" id="A0A2N5HA42"/>
<accession>A0A2N5HA42</accession>
<keyword evidence="7" id="KW-1185">Reference proteome</keyword>
<dbReference type="OrthoDB" id="115856at2"/>
<keyword evidence="3" id="KW-0449">Lipoprotein</keyword>
<evidence type="ECO:0000256" key="4">
    <source>
        <dbReference type="SAM" id="SignalP"/>
    </source>
</evidence>
<dbReference type="PANTHER" id="PTHR35936">
    <property type="entry name" value="MEMBRANE-BOUND LYTIC MUREIN TRANSGLYCOSYLASE F"/>
    <property type="match status" value="1"/>
</dbReference>
<dbReference type="Proteomes" id="UP000234950">
    <property type="component" value="Unassembled WGS sequence"/>
</dbReference>
<evidence type="ECO:0000259" key="5">
    <source>
        <dbReference type="SMART" id="SM00062"/>
    </source>
</evidence>
<dbReference type="InterPro" id="IPR001638">
    <property type="entry name" value="Solute-binding_3/MltF_N"/>
</dbReference>
<reference evidence="6 7" key="1">
    <citation type="submission" date="2017-11" db="EMBL/GenBank/DDBJ databases">
        <title>Comparitive Functional Genomics of Dry Heat Resistant strains isolated from the Viking Spacecraft.</title>
        <authorList>
            <person name="Seuylemezian A."/>
            <person name="Cooper K."/>
            <person name="Vaishampayan P."/>
        </authorList>
    </citation>
    <scope>NUCLEOTIDE SEQUENCE [LARGE SCALE GENOMIC DNA]</scope>
    <source>
        <strain evidence="6 7">V32-6</strain>
    </source>
</reference>
<dbReference type="RefSeq" id="WP_101649643.1">
    <property type="nucleotide sequence ID" value="NZ_PGVE01000072.1"/>
</dbReference>
<dbReference type="PANTHER" id="PTHR35936:SF17">
    <property type="entry name" value="ARGININE-BINDING EXTRACELLULAR PROTEIN ARTP"/>
    <property type="match status" value="1"/>
</dbReference>
<dbReference type="GO" id="GO:0051470">
    <property type="term" value="P:ectoine transmembrane transport"/>
    <property type="evidence" value="ECO:0007669"/>
    <property type="project" value="InterPro"/>
</dbReference>
<evidence type="ECO:0000256" key="1">
    <source>
        <dbReference type="ARBA" id="ARBA00022729"/>
    </source>
</evidence>
<gene>
    <name evidence="6" type="primary">ehuB</name>
    <name evidence="6" type="ORF">CVD27_19650</name>
</gene>
<keyword evidence="2" id="KW-0564">Palmitate</keyword>
<feature type="chain" id="PRO_5039694089" evidence="4">
    <location>
        <begin position="19"/>
        <end position="294"/>
    </location>
</feature>
<evidence type="ECO:0000313" key="7">
    <source>
        <dbReference type="Proteomes" id="UP000234950"/>
    </source>
</evidence>
<feature type="signal peptide" evidence="4">
    <location>
        <begin position="1"/>
        <end position="18"/>
    </location>
</feature>
<dbReference type="NCBIfam" id="TIGR02995">
    <property type="entry name" value="ectoine_ehuB"/>
    <property type="match status" value="1"/>
</dbReference>
<comment type="caution">
    <text evidence="6">The sequence shown here is derived from an EMBL/GenBank/DDBJ whole genome shotgun (WGS) entry which is preliminary data.</text>
</comment>
<evidence type="ECO:0000256" key="3">
    <source>
        <dbReference type="ARBA" id="ARBA00023288"/>
    </source>
</evidence>
<evidence type="ECO:0000313" key="6">
    <source>
        <dbReference type="EMBL" id="PLS02375.1"/>
    </source>
</evidence>
<dbReference type="InterPro" id="IPR014337">
    <property type="entry name" value="Ectoine_EhuB"/>
</dbReference>
<dbReference type="CDD" id="cd01002">
    <property type="entry name" value="PBP2_Ehub_like"/>
    <property type="match status" value="1"/>
</dbReference>
<keyword evidence="1 4" id="KW-0732">Signal</keyword>
<organism evidence="6 7">
    <name type="scientific">Neobacillus cucumis</name>
    <dbReference type="NCBI Taxonomy" id="1740721"/>
    <lineage>
        <taxon>Bacteria</taxon>
        <taxon>Bacillati</taxon>
        <taxon>Bacillota</taxon>
        <taxon>Bacilli</taxon>
        <taxon>Bacillales</taxon>
        <taxon>Bacillaceae</taxon>
        <taxon>Neobacillus</taxon>
    </lineage>
</organism>
<evidence type="ECO:0000256" key="2">
    <source>
        <dbReference type="ARBA" id="ARBA00023139"/>
    </source>
</evidence>